<dbReference type="EMBL" id="PQFF01000062">
    <property type="protein sequence ID" value="RHZ85484.1"/>
    <property type="molecule type" value="Genomic_DNA"/>
</dbReference>
<dbReference type="AlphaFoldDB" id="A0A397JK00"/>
<sequence length="104" mass="12620">MRFNLFIMLFKYITFEDSYKMQIGMLRLIKNLIFYGNPLNFLKITCIMSISLPRNKCKCEQLQILSWYNFTFFDIISLFKTFHRIVNLFHLASNLFYIPLNILK</sequence>
<protein>
    <submittedName>
        <fullName evidence="1">Uncharacterized protein</fullName>
    </submittedName>
</protein>
<gene>
    <name evidence="1" type="ORF">Glove_65g78</name>
</gene>
<evidence type="ECO:0000313" key="2">
    <source>
        <dbReference type="Proteomes" id="UP000266861"/>
    </source>
</evidence>
<reference evidence="1 2" key="1">
    <citation type="submission" date="2018-08" db="EMBL/GenBank/DDBJ databases">
        <title>Genome and evolution of the arbuscular mycorrhizal fungus Diversispora epigaea (formerly Glomus versiforme) and its bacterial endosymbionts.</title>
        <authorList>
            <person name="Sun X."/>
            <person name="Fei Z."/>
            <person name="Harrison M."/>
        </authorList>
    </citation>
    <scope>NUCLEOTIDE SEQUENCE [LARGE SCALE GENOMIC DNA]</scope>
    <source>
        <strain evidence="1 2">IT104</strain>
    </source>
</reference>
<organism evidence="1 2">
    <name type="scientific">Diversispora epigaea</name>
    <dbReference type="NCBI Taxonomy" id="1348612"/>
    <lineage>
        <taxon>Eukaryota</taxon>
        <taxon>Fungi</taxon>
        <taxon>Fungi incertae sedis</taxon>
        <taxon>Mucoromycota</taxon>
        <taxon>Glomeromycotina</taxon>
        <taxon>Glomeromycetes</taxon>
        <taxon>Diversisporales</taxon>
        <taxon>Diversisporaceae</taxon>
        <taxon>Diversispora</taxon>
    </lineage>
</organism>
<evidence type="ECO:0000313" key="1">
    <source>
        <dbReference type="EMBL" id="RHZ85484.1"/>
    </source>
</evidence>
<keyword evidence="2" id="KW-1185">Reference proteome</keyword>
<accession>A0A397JK00</accession>
<dbReference type="Proteomes" id="UP000266861">
    <property type="component" value="Unassembled WGS sequence"/>
</dbReference>
<proteinExistence type="predicted"/>
<comment type="caution">
    <text evidence="1">The sequence shown here is derived from an EMBL/GenBank/DDBJ whole genome shotgun (WGS) entry which is preliminary data.</text>
</comment>
<name>A0A397JK00_9GLOM</name>